<sequence>MTDTPNPRFYDYVTPITVSRDDSYDFKAAGPVRRAALHDRDGRLLGHVWTDDRQAAGFTRVEDPEPDMAYARGRVNQILTDAHKAGLPPVSSWTPTCTHQTSSCA</sequence>
<evidence type="ECO:0000313" key="1">
    <source>
        <dbReference type="EMBL" id="MCK2213369.1"/>
    </source>
</evidence>
<proteinExistence type="predicted"/>
<reference evidence="1 2" key="1">
    <citation type="submission" date="2022-04" db="EMBL/GenBank/DDBJ databases">
        <title>Genome draft of Actinomadura sp. ATCC 31491.</title>
        <authorList>
            <person name="Shi X."/>
            <person name="Du Y."/>
        </authorList>
    </citation>
    <scope>NUCLEOTIDE SEQUENCE [LARGE SCALE GENOMIC DNA]</scope>
    <source>
        <strain evidence="1 2">ATCC 31491</strain>
    </source>
</reference>
<evidence type="ECO:0000313" key="2">
    <source>
        <dbReference type="Proteomes" id="UP001317259"/>
    </source>
</evidence>
<dbReference type="RefSeq" id="WP_242381333.1">
    <property type="nucleotide sequence ID" value="NZ_JAKRKC020000001.1"/>
</dbReference>
<comment type="caution">
    <text evidence="1">The sequence shown here is derived from an EMBL/GenBank/DDBJ whole genome shotgun (WGS) entry which is preliminary data.</text>
</comment>
<name>A0ABT0FM07_9ACTN</name>
<accession>A0ABT0FM07</accession>
<protein>
    <submittedName>
        <fullName evidence="1">Uncharacterized protein</fullName>
    </submittedName>
</protein>
<dbReference type="Proteomes" id="UP001317259">
    <property type="component" value="Unassembled WGS sequence"/>
</dbReference>
<gene>
    <name evidence="1" type="ORF">MF672_006115</name>
</gene>
<keyword evidence="2" id="KW-1185">Reference proteome</keyword>
<dbReference type="EMBL" id="JAKRKC020000001">
    <property type="protein sequence ID" value="MCK2213369.1"/>
    <property type="molecule type" value="Genomic_DNA"/>
</dbReference>
<organism evidence="1 2">
    <name type="scientific">Actinomadura luzonensis</name>
    <dbReference type="NCBI Taxonomy" id="2805427"/>
    <lineage>
        <taxon>Bacteria</taxon>
        <taxon>Bacillati</taxon>
        <taxon>Actinomycetota</taxon>
        <taxon>Actinomycetes</taxon>
        <taxon>Streptosporangiales</taxon>
        <taxon>Thermomonosporaceae</taxon>
        <taxon>Actinomadura</taxon>
    </lineage>
</organism>